<evidence type="ECO:0000313" key="5">
    <source>
        <dbReference type="Proteomes" id="UP000466785"/>
    </source>
</evidence>
<evidence type="ECO:0000256" key="2">
    <source>
        <dbReference type="ARBA" id="ARBA00023002"/>
    </source>
</evidence>
<dbReference type="Gene3D" id="3.40.50.720">
    <property type="entry name" value="NAD(P)-binding Rossmann-like Domain"/>
    <property type="match status" value="1"/>
</dbReference>
<accession>A0A6N4VD26</accession>
<reference evidence="4 5" key="1">
    <citation type="journal article" date="2019" name="Emerg. Microbes Infect.">
        <title>Comprehensive subspecies identification of 175 nontuberculous mycobacteria species based on 7547 genomic profiles.</title>
        <authorList>
            <person name="Matsumoto Y."/>
            <person name="Kinjo T."/>
            <person name="Motooka D."/>
            <person name="Nabeya D."/>
            <person name="Jung N."/>
            <person name="Uechi K."/>
            <person name="Horii T."/>
            <person name="Iida T."/>
            <person name="Fujita J."/>
            <person name="Nakamura S."/>
        </authorList>
    </citation>
    <scope>NUCLEOTIDE SEQUENCE [LARGE SCALE GENOMIC DNA]</scope>
    <source>
        <strain evidence="4 5">JCM 12603</strain>
    </source>
</reference>
<dbReference type="PANTHER" id="PTHR24321">
    <property type="entry name" value="DEHYDROGENASES, SHORT CHAIN"/>
    <property type="match status" value="1"/>
</dbReference>
<dbReference type="SUPFAM" id="SSF51735">
    <property type="entry name" value="NAD(P)-binding Rossmann-fold domains"/>
    <property type="match status" value="1"/>
</dbReference>
<dbReference type="Proteomes" id="UP000466785">
    <property type="component" value="Chromosome"/>
</dbReference>
<dbReference type="GO" id="GO:0016491">
    <property type="term" value="F:oxidoreductase activity"/>
    <property type="evidence" value="ECO:0007669"/>
    <property type="project" value="UniProtKB-KW"/>
</dbReference>
<dbReference type="AlphaFoldDB" id="A0A6N4VD26"/>
<keyword evidence="2" id="KW-0560">Oxidoreductase</keyword>
<dbReference type="NCBIfam" id="NF009467">
    <property type="entry name" value="PRK12826.1-3"/>
    <property type="match status" value="1"/>
</dbReference>
<protein>
    <submittedName>
        <fullName evidence="4">Dehydrogenase</fullName>
    </submittedName>
</protein>
<proteinExistence type="inferred from homology"/>
<keyword evidence="5" id="KW-1185">Reference proteome</keyword>
<sequence length="282" mass="29543">MDIQQARGLLEDRVVFITGAARGQGRAHAVRFAEEGADVIAVDLCAQLDSVAYPMATPEDLEETVRLVEKTGRRIVAEQGDVRDRDRLAAVVQRGLDEFGRLDFVLANAGILPAAGAGGASLTAFTDAIAVMLTGVYYTIDAALPALLSNPDGGAVVITSSAAGFTSVSTEFGTMSHGAAGYTAAKHGVIGVMRHFARSLAEKNIRVNSVHPGGVATPMVLNEAMAEWVGHHPSFSDAQQPLLRLPMMEPGDISDAMVYLCGPAGRYLTGVALPVDAGQTLK</sequence>
<evidence type="ECO:0000256" key="3">
    <source>
        <dbReference type="ARBA" id="ARBA00023027"/>
    </source>
</evidence>
<dbReference type="PRINTS" id="PR00081">
    <property type="entry name" value="GDHRDH"/>
</dbReference>
<comment type="similarity">
    <text evidence="1">Belongs to the short-chain dehydrogenases/reductases (SDR) family.</text>
</comment>
<dbReference type="Pfam" id="PF13561">
    <property type="entry name" value="adh_short_C2"/>
    <property type="match status" value="1"/>
</dbReference>
<dbReference type="InterPro" id="IPR023985">
    <property type="entry name" value="SDR_subfam_1"/>
</dbReference>
<evidence type="ECO:0000256" key="1">
    <source>
        <dbReference type="ARBA" id="ARBA00006484"/>
    </source>
</evidence>
<dbReference type="PRINTS" id="PR00080">
    <property type="entry name" value="SDRFAMILY"/>
</dbReference>
<dbReference type="NCBIfam" id="TIGR03971">
    <property type="entry name" value="SDR_subfam_1"/>
    <property type="match status" value="1"/>
</dbReference>
<dbReference type="InterPro" id="IPR020904">
    <property type="entry name" value="Sc_DH/Rdtase_CS"/>
</dbReference>
<gene>
    <name evidence="4" type="ORF">MPOR_25830</name>
</gene>
<dbReference type="KEGG" id="mpof:MPOR_25830"/>
<dbReference type="InterPro" id="IPR036291">
    <property type="entry name" value="NAD(P)-bd_dom_sf"/>
</dbReference>
<organism evidence="4 5">
    <name type="scientific">Mycolicibacterium poriferae</name>
    <dbReference type="NCBI Taxonomy" id="39694"/>
    <lineage>
        <taxon>Bacteria</taxon>
        <taxon>Bacillati</taxon>
        <taxon>Actinomycetota</taxon>
        <taxon>Actinomycetes</taxon>
        <taxon>Mycobacteriales</taxon>
        <taxon>Mycobacteriaceae</taxon>
        <taxon>Mycolicibacterium</taxon>
    </lineage>
</organism>
<dbReference type="PANTHER" id="PTHR24321:SF8">
    <property type="entry name" value="ESTRADIOL 17-BETA-DEHYDROGENASE 8-RELATED"/>
    <property type="match status" value="1"/>
</dbReference>
<keyword evidence="3" id="KW-0520">NAD</keyword>
<evidence type="ECO:0000313" key="4">
    <source>
        <dbReference type="EMBL" id="BBX51557.1"/>
    </source>
</evidence>
<dbReference type="PROSITE" id="PS00061">
    <property type="entry name" value="ADH_SHORT"/>
    <property type="match status" value="1"/>
</dbReference>
<dbReference type="EMBL" id="AP022570">
    <property type="protein sequence ID" value="BBX51557.1"/>
    <property type="molecule type" value="Genomic_DNA"/>
</dbReference>
<dbReference type="InterPro" id="IPR002347">
    <property type="entry name" value="SDR_fam"/>
</dbReference>
<dbReference type="CDD" id="cd05233">
    <property type="entry name" value="SDR_c"/>
    <property type="match status" value="1"/>
</dbReference>
<name>A0A6N4VD26_9MYCO</name>
<dbReference type="FunFam" id="3.40.50.720:FF:000084">
    <property type="entry name" value="Short-chain dehydrogenase reductase"/>
    <property type="match status" value="1"/>
</dbReference>
<dbReference type="RefSeq" id="WP_163674171.1">
    <property type="nucleotide sequence ID" value="NZ_AP022570.1"/>
</dbReference>